<evidence type="ECO:0000313" key="1">
    <source>
        <dbReference type="EMBL" id="CAD9545081.1"/>
    </source>
</evidence>
<reference evidence="1" key="1">
    <citation type="submission" date="2021-01" db="EMBL/GenBank/DDBJ databases">
        <authorList>
            <person name="Corre E."/>
            <person name="Pelletier E."/>
            <person name="Niang G."/>
            <person name="Scheremetjew M."/>
            <person name="Finn R."/>
            <person name="Kale V."/>
            <person name="Holt S."/>
            <person name="Cochrane G."/>
            <person name="Meng A."/>
            <person name="Brown T."/>
            <person name="Cohen L."/>
        </authorList>
    </citation>
    <scope>NUCLEOTIDE SEQUENCE</scope>
    <source>
        <strain evidence="1">UTEX LB 985</strain>
    </source>
</reference>
<dbReference type="EMBL" id="HBGU01078720">
    <property type="protein sequence ID" value="CAD9545081.1"/>
    <property type="molecule type" value="Transcribed_RNA"/>
</dbReference>
<accession>A0A7S2JDU2</accession>
<dbReference type="AlphaFoldDB" id="A0A7S2JDU2"/>
<gene>
    <name evidence="1" type="ORF">CBRE1094_LOCUS42927</name>
</gene>
<proteinExistence type="predicted"/>
<sequence length="100" mass="10899">MPQQRRAYSIVSSSAQDPGWRGVTKTKWGAAYVLRCAVPSRLSSTSATIFTSICTRAEDIEEHTLPPPTSLSPLSALLYGRNLPTRTHACTCRPHVESAV</sequence>
<protein>
    <submittedName>
        <fullName evidence="1">Uncharacterized protein</fullName>
    </submittedName>
</protein>
<name>A0A7S2JDU2_9EUKA</name>
<organism evidence="1">
    <name type="scientific">Haptolina brevifila</name>
    <dbReference type="NCBI Taxonomy" id="156173"/>
    <lineage>
        <taxon>Eukaryota</taxon>
        <taxon>Haptista</taxon>
        <taxon>Haptophyta</taxon>
        <taxon>Prymnesiophyceae</taxon>
        <taxon>Prymnesiales</taxon>
        <taxon>Prymnesiaceae</taxon>
        <taxon>Haptolina</taxon>
    </lineage>
</organism>